<feature type="domain" description="Glycosyltransferase 2-like" evidence="1">
    <location>
        <begin position="9"/>
        <end position="134"/>
    </location>
</feature>
<protein>
    <submittedName>
        <fullName evidence="2">Glycosyl transferase</fullName>
    </submittedName>
</protein>
<dbReference type="CDD" id="cd00761">
    <property type="entry name" value="Glyco_tranf_GTA_type"/>
    <property type="match status" value="1"/>
</dbReference>
<keyword evidence="2" id="KW-0808">Transferase</keyword>
<evidence type="ECO:0000313" key="2">
    <source>
        <dbReference type="EMBL" id="GHA50411.1"/>
    </source>
</evidence>
<keyword evidence="3" id="KW-1185">Reference proteome</keyword>
<dbReference type="Pfam" id="PF00535">
    <property type="entry name" value="Glycos_transf_2"/>
    <property type="match status" value="1"/>
</dbReference>
<proteinExistence type="predicted"/>
<organism evidence="2 3">
    <name type="scientific">Salinimicrobium marinum</name>
    <dbReference type="NCBI Taxonomy" id="680283"/>
    <lineage>
        <taxon>Bacteria</taxon>
        <taxon>Pseudomonadati</taxon>
        <taxon>Bacteroidota</taxon>
        <taxon>Flavobacteriia</taxon>
        <taxon>Flavobacteriales</taxon>
        <taxon>Flavobacteriaceae</taxon>
        <taxon>Salinimicrobium</taxon>
    </lineage>
</organism>
<evidence type="ECO:0000259" key="1">
    <source>
        <dbReference type="Pfam" id="PF00535"/>
    </source>
</evidence>
<name>A0A918SKB3_9FLAO</name>
<dbReference type="Gene3D" id="3.90.550.10">
    <property type="entry name" value="Spore Coat Polysaccharide Biosynthesis Protein SpsA, Chain A"/>
    <property type="match status" value="1"/>
</dbReference>
<dbReference type="InterPro" id="IPR001173">
    <property type="entry name" value="Glyco_trans_2-like"/>
</dbReference>
<gene>
    <name evidence="2" type="ORF">GCM10007103_33980</name>
</gene>
<dbReference type="InterPro" id="IPR029044">
    <property type="entry name" value="Nucleotide-diphossugar_trans"/>
</dbReference>
<reference evidence="2" key="1">
    <citation type="journal article" date="2014" name="Int. J. Syst. Evol. Microbiol.">
        <title>Complete genome sequence of Corynebacterium casei LMG S-19264T (=DSM 44701T), isolated from a smear-ripened cheese.</title>
        <authorList>
            <consortium name="US DOE Joint Genome Institute (JGI-PGF)"/>
            <person name="Walter F."/>
            <person name="Albersmeier A."/>
            <person name="Kalinowski J."/>
            <person name="Ruckert C."/>
        </authorList>
    </citation>
    <scope>NUCLEOTIDE SEQUENCE</scope>
    <source>
        <strain evidence="2">KCTC 12719</strain>
    </source>
</reference>
<dbReference type="GO" id="GO:0016740">
    <property type="term" value="F:transferase activity"/>
    <property type="evidence" value="ECO:0007669"/>
    <property type="project" value="UniProtKB-KW"/>
</dbReference>
<dbReference type="AlphaFoldDB" id="A0A918SKB3"/>
<dbReference type="EMBL" id="BMXB01000023">
    <property type="protein sequence ID" value="GHA50411.1"/>
    <property type="molecule type" value="Genomic_DNA"/>
</dbReference>
<comment type="caution">
    <text evidence="2">The sequence shown here is derived from an EMBL/GenBank/DDBJ whole genome shotgun (WGS) entry which is preliminary data.</text>
</comment>
<evidence type="ECO:0000313" key="3">
    <source>
        <dbReference type="Proteomes" id="UP000610456"/>
    </source>
</evidence>
<dbReference type="Proteomes" id="UP000610456">
    <property type="component" value="Unassembled WGS sequence"/>
</dbReference>
<dbReference type="SUPFAM" id="SSF53448">
    <property type="entry name" value="Nucleotide-diphospho-sugar transferases"/>
    <property type="match status" value="1"/>
</dbReference>
<accession>A0A918SKB3</accession>
<sequence length="318" mass="37131">MMEENQIAVVIPFFKKDFFDKTLESLSIQTNKRFTVYVGNDASPDDPLEIIGRYSNMIKIRYTNFDQNLGANSLSKQWQRCLNQVDIEEWVIILGDDDVLGMNCIAEFYTHLTNINMEAIDVIRFASLVIDSQGKAISEVQRHPVIENSIRFLFRKINGNARSSISEHIFKISSVRKYKFKDLPLAWHTDDLALLEFSNFGNIFSINAAVVYIRLSKISISGRNDLSRLKNTSSFLFYNYLLKNYSTRFSKMEKRVLLKKMEKRVLDDKANFILFSKLALLYFRKYDMPGFALFLLDFSRNIRNSYHSRLKGYKGKMK</sequence>
<reference evidence="2" key="2">
    <citation type="submission" date="2020-09" db="EMBL/GenBank/DDBJ databases">
        <authorList>
            <person name="Sun Q."/>
            <person name="Kim S."/>
        </authorList>
    </citation>
    <scope>NUCLEOTIDE SEQUENCE</scope>
    <source>
        <strain evidence="2">KCTC 12719</strain>
    </source>
</reference>